<evidence type="ECO:0000256" key="1">
    <source>
        <dbReference type="SAM" id="SignalP"/>
    </source>
</evidence>
<proteinExistence type="predicted"/>
<gene>
    <name evidence="2" type="ORF">XELAEV_18017502mg</name>
</gene>
<organism evidence="2 3">
    <name type="scientific">Xenopus laevis</name>
    <name type="common">African clawed frog</name>
    <dbReference type="NCBI Taxonomy" id="8355"/>
    <lineage>
        <taxon>Eukaryota</taxon>
        <taxon>Metazoa</taxon>
        <taxon>Chordata</taxon>
        <taxon>Craniata</taxon>
        <taxon>Vertebrata</taxon>
        <taxon>Euteleostomi</taxon>
        <taxon>Amphibia</taxon>
        <taxon>Batrachia</taxon>
        <taxon>Anura</taxon>
        <taxon>Pipoidea</taxon>
        <taxon>Pipidae</taxon>
        <taxon>Xenopodinae</taxon>
        <taxon>Xenopus</taxon>
        <taxon>Xenopus</taxon>
    </lineage>
</organism>
<sequence>MCLFCLTLVPALIPVVLYMAARLSEMVTMHRSPAMPWLEIENVGYLGEGKGQKYPWGPPPPTHSIQLWDKYREKLHLSPQNSMFCSLLGNKQFPPQEDLNAFLPWVTCRASYTARGTTFTRPHRNQIQNSQFFRYLQIRHFISQTLLHSGTLLPAPTHFELLCNTSEQNTDLISLLYNSLAVDNTTLVQLYMTRWEGD</sequence>
<dbReference type="AlphaFoldDB" id="A0A974DE39"/>
<feature type="signal peptide" evidence="1">
    <location>
        <begin position="1"/>
        <end position="18"/>
    </location>
</feature>
<name>A0A974DE39_XENLA</name>
<dbReference type="EMBL" id="CM004470">
    <property type="protein sequence ID" value="OCT88872.1"/>
    <property type="molecule type" value="Genomic_DNA"/>
</dbReference>
<accession>A0A974DE39</accession>
<feature type="chain" id="PRO_5037655916" evidence="1">
    <location>
        <begin position="19"/>
        <end position="198"/>
    </location>
</feature>
<keyword evidence="1" id="KW-0732">Signal</keyword>
<evidence type="ECO:0000313" key="3">
    <source>
        <dbReference type="Proteomes" id="UP000694892"/>
    </source>
</evidence>
<evidence type="ECO:0000313" key="2">
    <source>
        <dbReference type="EMBL" id="OCT88872.1"/>
    </source>
</evidence>
<reference evidence="3" key="1">
    <citation type="journal article" date="2016" name="Nature">
        <title>Genome evolution in the allotetraploid frog Xenopus laevis.</title>
        <authorList>
            <person name="Session A.M."/>
            <person name="Uno Y."/>
            <person name="Kwon T."/>
            <person name="Chapman J.A."/>
            <person name="Toyoda A."/>
            <person name="Takahashi S."/>
            <person name="Fukui A."/>
            <person name="Hikosaka A."/>
            <person name="Suzuki A."/>
            <person name="Kondo M."/>
            <person name="van Heeringen S.J."/>
            <person name="Quigley I."/>
            <person name="Heinz S."/>
            <person name="Ogino H."/>
            <person name="Ochi H."/>
            <person name="Hellsten U."/>
            <person name="Lyons J.B."/>
            <person name="Simakov O."/>
            <person name="Putnam N."/>
            <person name="Stites J."/>
            <person name="Kuroki Y."/>
            <person name="Tanaka T."/>
            <person name="Michiue T."/>
            <person name="Watanabe M."/>
            <person name="Bogdanovic O."/>
            <person name="Lister R."/>
            <person name="Georgiou G."/>
            <person name="Paranjpe S.S."/>
            <person name="van Kruijsbergen I."/>
            <person name="Shu S."/>
            <person name="Carlson J."/>
            <person name="Kinoshita T."/>
            <person name="Ohta Y."/>
            <person name="Mawaribuchi S."/>
            <person name="Jenkins J."/>
            <person name="Grimwood J."/>
            <person name="Schmutz J."/>
            <person name="Mitros T."/>
            <person name="Mozaffari S.V."/>
            <person name="Suzuki Y."/>
            <person name="Haramoto Y."/>
            <person name="Yamamoto T.S."/>
            <person name="Takagi C."/>
            <person name="Heald R."/>
            <person name="Miller K."/>
            <person name="Haudenschild C."/>
            <person name="Kitzman J."/>
            <person name="Nakayama T."/>
            <person name="Izutsu Y."/>
            <person name="Robert J."/>
            <person name="Fortriede J."/>
            <person name="Burns K."/>
            <person name="Lotay V."/>
            <person name="Karimi K."/>
            <person name="Yasuoka Y."/>
            <person name="Dichmann D.S."/>
            <person name="Flajnik M.F."/>
            <person name="Houston D.W."/>
            <person name="Shendure J."/>
            <person name="DuPasquier L."/>
            <person name="Vize P.D."/>
            <person name="Zorn A.M."/>
            <person name="Ito M."/>
            <person name="Marcotte E.M."/>
            <person name="Wallingford J.B."/>
            <person name="Ito Y."/>
            <person name="Asashima M."/>
            <person name="Ueno N."/>
            <person name="Matsuda Y."/>
            <person name="Veenstra G.J."/>
            <person name="Fujiyama A."/>
            <person name="Harland R.M."/>
            <person name="Taira M."/>
            <person name="Rokhsar D.S."/>
        </authorList>
    </citation>
    <scope>NUCLEOTIDE SEQUENCE [LARGE SCALE GENOMIC DNA]</scope>
    <source>
        <strain evidence="3">J</strain>
    </source>
</reference>
<protein>
    <submittedName>
        <fullName evidence="2">Uncharacterized protein</fullName>
    </submittedName>
</protein>
<dbReference type="Proteomes" id="UP000694892">
    <property type="component" value="Chromosome 3L"/>
</dbReference>